<evidence type="ECO:0000259" key="3">
    <source>
        <dbReference type="PROSITE" id="PS51938"/>
    </source>
</evidence>
<dbReference type="PROSITE" id="PS51673">
    <property type="entry name" value="SUZ"/>
    <property type="match status" value="1"/>
</dbReference>
<evidence type="ECO:0000313" key="5">
    <source>
        <dbReference type="Proteomes" id="UP000247810"/>
    </source>
</evidence>
<evidence type="ECO:0000259" key="2">
    <source>
        <dbReference type="PROSITE" id="PS51673"/>
    </source>
</evidence>
<dbReference type="Proteomes" id="UP000247810">
    <property type="component" value="Unassembled WGS sequence"/>
</dbReference>
<accession>A0A319F2Q9</accession>
<feature type="compositionally biased region" description="Low complexity" evidence="1">
    <location>
        <begin position="159"/>
        <end position="175"/>
    </location>
</feature>
<feature type="domain" description="SUZ-C" evidence="3">
    <location>
        <begin position="224"/>
        <end position="269"/>
    </location>
</feature>
<organism evidence="4 5">
    <name type="scientific">Aspergillus ellipticus CBS 707.79</name>
    <dbReference type="NCBI Taxonomy" id="1448320"/>
    <lineage>
        <taxon>Eukaryota</taxon>
        <taxon>Fungi</taxon>
        <taxon>Dikarya</taxon>
        <taxon>Ascomycota</taxon>
        <taxon>Pezizomycotina</taxon>
        <taxon>Eurotiomycetes</taxon>
        <taxon>Eurotiomycetidae</taxon>
        <taxon>Eurotiales</taxon>
        <taxon>Aspergillaceae</taxon>
        <taxon>Aspergillus</taxon>
        <taxon>Aspergillus subgen. Circumdati</taxon>
    </lineage>
</organism>
<dbReference type="EMBL" id="KZ825805">
    <property type="protein sequence ID" value="PYH99072.1"/>
    <property type="molecule type" value="Genomic_DNA"/>
</dbReference>
<feature type="compositionally biased region" description="Basic and acidic residues" evidence="1">
    <location>
        <begin position="132"/>
        <end position="157"/>
    </location>
</feature>
<dbReference type="STRING" id="1448320.A0A319F2Q9"/>
<dbReference type="PROSITE" id="PS51938">
    <property type="entry name" value="SUZ_C"/>
    <property type="match status" value="1"/>
</dbReference>
<name>A0A319F2Q9_9EURO</name>
<feature type="compositionally biased region" description="Acidic residues" evidence="1">
    <location>
        <begin position="116"/>
        <end position="126"/>
    </location>
</feature>
<feature type="compositionally biased region" description="Basic and acidic residues" evidence="1">
    <location>
        <begin position="191"/>
        <end position="206"/>
    </location>
</feature>
<sequence length="275" mass="30170">MNAKPASGPDAWEEDWEKQADTLAGEPAPPPPEKKVSSKVTKAQRRAQQAEFNRQLWAEADTPQTFHFLESRSEVPLRQEFKPAVTLLSRNPQLITRQSSSAVDAAGAGVRRLALNEDDDSDDEDKPAEPTPEERHAIALRNLEEKQRKYEEVRERLFGSPSAPTSGASSPRSATPPKPHEGRGKGRGRGNGRDNGRDNARDKRDSSVASGRSKQLYDPVSPKPNSAQGSRKEKQSGIRREEDSQSPRQPIRSPRGPDSSGRGGFRLGNRGARGG</sequence>
<feature type="domain" description="SUZ" evidence="2">
    <location>
        <begin position="90"/>
        <end position="162"/>
    </location>
</feature>
<evidence type="ECO:0000313" key="4">
    <source>
        <dbReference type="EMBL" id="PYH99072.1"/>
    </source>
</evidence>
<dbReference type="VEuPathDB" id="FungiDB:BO71DRAFT_405630"/>
<feature type="region of interest" description="Disordered" evidence="1">
    <location>
        <begin position="1"/>
        <end position="58"/>
    </location>
</feature>
<feature type="compositionally biased region" description="Low complexity" evidence="1">
    <location>
        <begin position="100"/>
        <end position="113"/>
    </location>
</feature>
<feature type="compositionally biased region" description="Low complexity" evidence="1">
    <location>
        <begin position="250"/>
        <end position="260"/>
    </location>
</feature>
<proteinExistence type="predicted"/>
<dbReference type="InterPro" id="IPR024642">
    <property type="entry name" value="SUZ-C"/>
</dbReference>
<feature type="region of interest" description="Disordered" evidence="1">
    <location>
        <begin position="97"/>
        <end position="275"/>
    </location>
</feature>
<evidence type="ECO:0000256" key="1">
    <source>
        <dbReference type="SAM" id="MobiDB-lite"/>
    </source>
</evidence>
<feature type="compositionally biased region" description="Basic and acidic residues" evidence="1">
    <location>
        <begin position="230"/>
        <end position="245"/>
    </location>
</feature>
<gene>
    <name evidence="4" type="ORF">BO71DRAFT_405630</name>
</gene>
<evidence type="ECO:0008006" key="6">
    <source>
        <dbReference type="Google" id="ProtNLM"/>
    </source>
</evidence>
<dbReference type="InterPro" id="IPR024771">
    <property type="entry name" value="SUZ"/>
</dbReference>
<reference evidence="4 5" key="1">
    <citation type="submission" date="2018-02" db="EMBL/GenBank/DDBJ databases">
        <title>The genomes of Aspergillus section Nigri reveals drivers in fungal speciation.</title>
        <authorList>
            <consortium name="DOE Joint Genome Institute"/>
            <person name="Vesth T.C."/>
            <person name="Nybo J."/>
            <person name="Theobald S."/>
            <person name="Brandl J."/>
            <person name="Frisvad J.C."/>
            <person name="Nielsen K.F."/>
            <person name="Lyhne E.K."/>
            <person name="Kogle M.E."/>
            <person name="Kuo A."/>
            <person name="Riley R."/>
            <person name="Clum A."/>
            <person name="Nolan M."/>
            <person name="Lipzen A."/>
            <person name="Salamov A."/>
            <person name="Henrissat B."/>
            <person name="Wiebenga A."/>
            <person name="De vries R.P."/>
            <person name="Grigoriev I.V."/>
            <person name="Mortensen U.H."/>
            <person name="Andersen M.R."/>
            <person name="Baker S.E."/>
        </authorList>
    </citation>
    <scope>NUCLEOTIDE SEQUENCE [LARGE SCALE GENOMIC DNA]</scope>
    <source>
        <strain evidence="4 5">CBS 707.79</strain>
    </source>
</reference>
<protein>
    <recommendedName>
        <fullName evidence="6">SUZ domain-containing protein</fullName>
    </recommendedName>
</protein>
<feature type="compositionally biased region" description="Gly residues" evidence="1">
    <location>
        <begin position="261"/>
        <end position="275"/>
    </location>
</feature>
<dbReference type="AlphaFoldDB" id="A0A319F2Q9"/>
<dbReference type="OrthoDB" id="5422283at2759"/>
<keyword evidence="5" id="KW-1185">Reference proteome</keyword>